<dbReference type="PRINTS" id="PR00038">
    <property type="entry name" value="HTHLUXR"/>
</dbReference>
<comment type="similarity">
    <text evidence="7">Belongs to the shikimate kinase family.</text>
</comment>
<dbReference type="Gene3D" id="1.10.10.10">
    <property type="entry name" value="Winged helix-like DNA-binding domain superfamily/Winged helix DNA-binding domain"/>
    <property type="match status" value="1"/>
</dbReference>
<evidence type="ECO:0000256" key="3">
    <source>
        <dbReference type="ARBA" id="ARBA00022741"/>
    </source>
</evidence>
<dbReference type="Gene3D" id="3.40.50.300">
    <property type="entry name" value="P-loop containing nucleotide triphosphate hydrolases"/>
    <property type="match status" value="1"/>
</dbReference>
<keyword evidence="4 7" id="KW-0418">Kinase</keyword>
<dbReference type="CDD" id="cd06170">
    <property type="entry name" value="LuxR_C_like"/>
    <property type="match status" value="1"/>
</dbReference>
<evidence type="ECO:0000259" key="8">
    <source>
        <dbReference type="PROSITE" id="PS50043"/>
    </source>
</evidence>
<comment type="pathway">
    <text evidence="7">Metabolic intermediate biosynthesis; chorismate biosynthesis; chorismate from D-erythrose 4-phosphate and phosphoenolpyruvate: step 5/7.</text>
</comment>
<evidence type="ECO:0000256" key="4">
    <source>
        <dbReference type="ARBA" id="ARBA00022777"/>
    </source>
</evidence>
<evidence type="ECO:0000256" key="7">
    <source>
        <dbReference type="HAMAP-Rule" id="MF_00109"/>
    </source>
</evidence>
<dbReference type="InterPro" id="IPR000623">
    <property type="entry name" value="Shikimate_kinase/TSH1"/>
</dbReference>
<comment type="catalytic activity">
    <reaction evidence="7">
        <text>shikimate + ATP = 3-phosphoshikimate + ADP + H(+)</text>
        <dbReference type="Rhea" id="RHEA:13121"/>
        <dbReference type="ChEBI" id="CHEBI:15378"/>
        <dbReference type="ChEBI" id="CHEBI:30616"/>
        <dbReference type="ChEBI" id="CHEBI:36208"/>
        <dbReference type="ChEBI" id="CHEBI:145989"/>
        <dbReference type="ChEBI" id="CHEBI:456216"/>
        <dbReference type="EC" id="2.7.1.71"/>
    </reaction>
</comment>
<comment type="caution">
    <text evidence="7">Lacks conserved residue(s) required for the propagation of feature annotation.</text>
</comment>
<comment type="subunit">
    <text evidence="7">Monomer.</text>
</comment>
<reference evidence="9" key="1">
    <citation type="submission" date="2021-03" db="EMBL/GenBank/DDBJ databases">
        <title>Legionella lytica PCM 2298.</title>
        <authorList>
            <person name="Koper P."/>
        </authorList>
    </citation>
    <scope>NUCLEOTIDE SEQUENCE</scope>
    <source>
        <strain evidence="9">PCM 2298</strain>
    </source>
</reference>
<sequence length="254" mass="28669">MNSSTRIFIVGHPGAGKALLAKTIAERLGWHYIDADTGLEYFSGLSMNEMLGELGTKNFLNCQKNVLTSLLKREHIVVTTDATIACHDEISQLLSDEHVIYLQVNLPIQMKRLAKSQQPFLLDDMLEKFLQKLHVQRNHLYEKMATLKINSNDHNLEAHVDSVLQLLASSIDKPSSALNITERCFYHKQSHELTQLTEQQANCLKLLAQGKTSKEIAKRLSISFRTVEANMAKIMQILGCSSSKELIALYHQKP</sequence>
<keyword evidence="6 7" id="KW-0057">Aromatic amino acid biosynthesis</keyword>
<dbReference type="HAMAP" id="MF_00109">
    <property type="entry name" value="Shikimate_kinase"/>
    <property type="match status" value="1"/>
</dbReference>
<name>A0ABY4Y7E3_9GAMM</name>
<dbReference type="EC" id="2.7.1.71" evidence="7"/>
<protein>
    <recommendedName>
        <fullName evidence="7">Shikimate kinase</fullName>
        <shortName evidence="7">SK</shortName>
        <ecNumber evidence="7">2.7.1.71</ecNumber>
    </recommendedName>
</protein>
<evidence type="ECO:0000313" key="10">
    <source>
        <dbReference type="Proteomes" id="UP001057474"/>
    </source>
</evidence>
<feature type="binding site" evidence="7">
    <location>
        <position position="36"/>
    </location>
    <ligand>
        <name>substrate</name>
    </ligand>
</feature>
<dbReference type="InterPro" id="IPR036388">
    <property type="entry name" value="WH-like_DNA-bd_sf"/>
</dbReference>
<dbReference type="InterPro" id="IPR031322">
    <property type="entry name" value="Shikimate/glucono_kinase"/>
</dbReference>
<evidence type="ECO:0000256" key="1">
    <source>
        <dbReference type="ARBA" id="ARBA00022605"/>
    </source>
</evidence>
<proteinExistence type="inferred from homology"/>
<comment type="subcellular location">
    <subcellularLocation>
        <location evidence="7">Cytoplasm</location>
    </subcellularLocation>
</comment>
<keyword evidence="7" id="KW-0963">Cytoplasm</keyword>
<dbReference type="PROSITE" id="PS50043">
    <property type="entry name" value="HTH_LUXR_2"/>
    <property type="match status" value="1"/>
</dbReference>
<dbReference type="RefSeq" id="WP_252579757.1">
    <property type="nucleotide sequence ID" value="NZ_CP071527.1"/>
</dbReference>
<dbReference type="InterPro" id="IPR016032">
    <property type="entry name" value="Sig_transdc_resp-reg_C-effctor"/>
</dbReference>
<keyword evidence="7" id="KW-0479">Metal-binding</keyword>
<feature type="binding site" evidence="7">
    <location>
        <begin position="14"/>
        <end position="19"/>
    </location>
    <ligand>
        <name>ATP</name>
        <dbReference type="ChEBI" id="CHEBI:30616"/>
    </ligand>
</feature>
<evidence type="ECO:0000256" key="2">
    <source>
        <dbReference type="ARBA" id="ARBA00022679"/>
    </source>
</evidence>
<keyword evidence="3 7" id="KW-0547">Nucleotide-binding</keyword>
<dbReference type="GO" id="GO:0016301">
    <property type="term" value="F:kinase activity"/>
    <property type="evidence" value="ECO:0007669"/>
    <property type="project" value="UniProtKB-KW"/>
</dbReference>
<evidence type="ECO:0000256" key="5">
    <source>
        <dbReference type="ARBA" id="ARBA00022840"/>
    </source>
</evidence>
<dbReference type="SUPFAM" id="SSF46894">
    <property type="entry name" value="C-terminal effector domain of the bipartite response regulators"/>
    <property type="match status" value="1"/>
</dbReference>
<dbReference type="EMBL" id="CP071527">
    <property type="protein sequence ID" value="USQ13459.1"/>
    <property type="molecule type" value="Genomic_DNA"/>
</dbReference>
<comment type="cofactor">
    <cofactor evidence="7">
        <name>Mg(2+)</name>
        <dbReference type="ChEBI" id="CHEBI:18420"/>
    </cofactor>
    <text evidence="7">Binds 1 Mg(2+) ion per subunit.</text>
</comment>
<gene>
    <name evidence="7" type="primary">aroK</name>
    <name evidence="9" type="ORF">J2N86_12325</name>
</gene>
<keyword evidence="7" id="KW-0460">Magnesium</keyword>
<keyword evidence="5 7" id="KW-0067">ATP-binding</keyword>
<accession>A0ABY4Y7E3</accession>
<dbReference type="SMART" id="SM00421">
    <property type="entry name" value="HTH_LUXR"/>
    <property type="match status" value="1"/>
</dbReference>
<dbReference type="SUPFAM" id="SSF52540">
    <property type="entry name" value="P-loop containing nucleoside triphosphate hydrolases"/>
    <property type="match status" value="1"/>
</dbReference>
<comment type="function">
    <text evidence="7">Catalyzes the specific phosphorylation of the 3-hydroxyl group of shikimic acid using ATP as a cosubstrate.</text>
</comment>
<dbReference type="PRINTS" id="PR01100">
    <property type="entry name" value="SHIKIMTKNASE"/>
</dbReference>
<dbReference type="Proteomes" id="UP001057474">
    <property type="component" value="Chromosome"/>
</dbReference>
<dbReference type="InterPro" id="IPR027417">
    <property type="entry name" value="P-loop_NTPase"/>
</dbReference>
<keyword evidence="2 7" id="KW-0808">Transferase</keyword>
<feature type="binding site" evidence="7">
    <location>
        <position position="137"/>
    </location>
    <ligand>
        <name>substrate</name>
    </ligand>
</feature>
<dbReference type="CDD" id="cd00464">
    <property type="entry name" value="SK"/>
    <property type="match status" value="1"/>
</dbReference>
<organism evidence="9 10">
    <name type="scientific">Legionella lytica</name>
    <dbReference type="NCBI Taxonomy" id="96232"/>
    <lineage>
        <taxon>Bacteria</taxon>
        <taxon>Pseudomonadati</taxon>
        <taxon>Pseudomonadota</taxon>
        <taxon>Gammaproteobacteria</taxon>
        <taxon>Legionellales</taxon>
        <taxon>Legionellaceae</taxon>
        <taxon>Legionella</taxon>
    </lineage>
</organism>
<evidence type="ECO:0000313" key="9">
    <source>
        <dbReference type="EMBL" id="USQ13459.1"/>
    </source>
</evidence>
<dbReference type="Pfam" id="PF00196">
    <property type="entry name" value="GerE"/>
    <property type="match status" value="1"/>
</dbReference>
<dbReference type="PANTHER" id="PTHR21087">
    <property type="entry name" value="SHIKIMATE KINASE"/>
    <property type="match status" value="1"/>
</dbReference>
<dbReference type="PANTHER" id="PTHR21087:SF16">
    <property type="entry name" value="SHIKIMATE KINASE 1, CHLOROPLASTIC"/>
    <property type="match status" value="1"/>
</dbReference>
<dbReference type="InterPro" id="IPR000792">
    <property type="entry name" value="Tscrpt_reg_LuxR_C"/>
</dbReference>
<evidence type="ECO:0000256" key="6">
    <source>
        <dbReference type="ARBA" id="ARBA00023141"/>
    </source>
</evidence>
<keyword evidence="1 7" id="KW-0028">Amino-acid biosynthesis</keyword>
<feature type="domain" description="HTH luxR-type" evidence="8">
    <location>
        <begin position="189"/>
        <end position="254"/>
    </location>
</feature>
<keyword evidence="10" id="KW-1185">Reference proteome</keyword>
<dbReference type="Pfam" id="PF01202">
    <property type="entry name" value="SKI"/>
    <property type="match status" value="1"/>
</dbReference>